<evidence type="ECO:0000256" key="6">
    <source>
        <dbReference type="ARBA" id="ARBA00023136"/>
    </source>
</evidence>
<dbReference type="EMBL" id="JBDIME010000010">
    <property type="protein sequence ID" value="MEN2790548.1"/>
    <property type="molecule type" value="Genomic_DNA"/>
</dbReference>
<feature type="transmembrane region" description="Helical" evidence="7">
    <location>
        <begin position="35"/>
        <end position="55"/>
    </location>
</feature>
<evidence type="ECO:0000256" key="5">
    <source>
        <dbReference type="ARBA" id="ARBA00022989"/>
    </source>
</evidence>
<evidence type="ECO:0000256" key="4">
    <source>
        <dbReference type="ARBA" id="ARBA00022692"/>
    </source>
</evidence>
<evidence type="ECO:0000256" key="1">
    <source>
        <dbReference type="ARBA" id="ARBA00004651"/>
    </source>
</evidence>
<dbReference type="RefSeq" id="WP_343888295.1">
    <property type="nucleotide sequence ID" value="NZ_BAAAEH010000008.1"/>
</dbReference>
<keyword evidence="8" id="KW-0966">Cell projection</keyword>
<dbReference type="Proteomes" id="UP001419910">
    <property type="component" value="Unassembled WGS sequence"/>
</dbReference>
<dbReference type="Pfam" id="PF01311">
    <property type="entry name" value="Bac_export_1"/>
    <property type="match status" value="1"/>
</dbReference>
<keyword evidence="3" id="KW-1003">Cell membrane</keyword>
<reference evidence="8 9" key="1">
    <citation type="submission" date="2024-05" db="EMBL/GenBank/DDBJ databases">
        <authorList>
            <person name="Liu Q."/>
            <person name="Xin Y.-H."/>
        </authorList>
    </citation>
    <scope>NUCLEOTIDE SEQUENCE [LARGE SCALE GENOMIC DNA]</scope>
    <source>
        <strain evidence="8 9">CGMCC 1.10181</strain>
    </source>
</reference>
<evidence type="ECO:0000313" key="9">
    <source>
        <dbReference type="Proteomes" id="UP001419910"/>
    </source>
</evidence>
<comment type="similarity">
    <text evidence="2">Belongs to the FliR/MopE/SpaR family.</text>
</comment>
<keyword evidence="4 7" id="KW-0812">Transmembrane</keyword>
<evidence type="ECO:0000256" key="3">
    <source>
        <dbReference type="ARBA" id="ARBA00022475"/>
    </source>
</evidence>
<keyword evidence="9" id="KW-1185">Reference proteome</keyword>
<comment type="caution">
    <text evidence="8">The sequence shown here is derived from an EMBL/GenBank/DDBJ whole genome shotgun (WGS) entry which is preliminary data.</text>
</comment>
<keyword evidence="8" id="KW-0969">Cilium</keyword>
<keyword evidence="8" id="KW-0282">Flagellum</keyword>
<dbReference type="InterPro" id="IPR002010">
    <property type="entry name" value="T3SS_IM_R"/>
</dbReference>
<feature type="transmembrane region" description="Helical" evidence="7">
    <location>
        <begin position="219"/>
        <end position="240"/>
    </location>
</feature>
<dbReference type="PRINTS" id="PR00953">
    <property type="entry name" value="TYPE3IMRPROT"/>
</dbReference>
<accession>A0ABU9Y429</accession>
<organism evidence="8 9">
    <name type="scientific">Sphingomonas oligophenolica</name>
    <dbReference type="NCBI Taxonomy" id="301154"/>
    <lineage>
        <taxon>Bacteria</taxon>
        <taxon>Pseudomonadati</taxon>
        <taxon>Pseudomonadota</taxon>
        <taxon>Alphaproteobacteria</taxon>
        <taxon>Sphingomonadales</taxon>
        <taxon>Sphingomonadaceae</taxon>
        <taxon>Sphingomonas</taxon>
    </lineage>
</organism>
<name>A0ABU9Y429_9SPHN</name>
<proteinExistence type="inferred from homology"/>
<feature type="transmembrane region" description="Helical" evidence="7">
    <location>
        <begin position="67"/>
        <end position="93"/>
    </location>
</feature>
<sequence>MEDLAQKAIAILLVSLRIAPTLAFASPFTLMRVPTAVRVLLAIALAAWLVSSHPLQSWQGDFQSRGVFLTAIGELFLGIALSLSLQLAFAALLTAGRTIDVQAGFGMAMLIDPATRTQLPIVGTLFAYGAGAVFFATNGPADLLAIWSESLERVPLGSTAIGGDITILSGYISAVFVMAFGLGGLIILALFLADLAIAFMSRTLPQMNVMLLGFQVKAMATLAVLPVAISLSGALFLHMLRYALETAPRLI</sequence>
<gene>
    <name evidence="8" type="ORF">ABC974_12990</name>
</gene>
<evidence type="ECO:0000313" key="8">
    <source>
        <dbReference type="EMBL" id="MEN2790548.1"/>
    </source>
</evidence>
<protein>
    <submittedName>
        <fullName evidence="8">Flagellar biosynthetic protein FliR</fullName>
    </submittedName>
</protein>
<evidence type="ECO:0000256" key="7">
    <source>
        <dbReference type="SAM" id="Phobius"/>
    </source>
</evidence>
<keyword evidence="6 7" id="KW-0472">Membrane</keyword>
<dbReference type="PANTHER" id="PTHR30065">
    <property type="entry name" value="FLAGELLAR BIOSYNTHETIC PROTEIN FLIR"/>
    <property type="match status" value="1"/>
</dbReference>
<feature type="transmembrane region" description="Helical" evidence="7">
    <location>
        <begin position="125"/>
        <end position="147"/>
    </location>
</feature>
<evidence type="ECO:0000256" key="2">
    <source>
        <dbReference type="ARBA" id="ARBA00009772"/>
    </source>
</evidence>
<keyword evidence="5 7" id="KW-1133">Transmembrane helix</keyword>
<dbReference type="PANTHER" id="PTHR30065:SF1">
    <property type="entry name" value="SURFACE PRESENTATION OF ANTIGENS PROTEIN SPAR"/>
    <property type="match status" value="1"/>
</dbReference>
<feature type="transmembrane region" description="Helical" evidence="7">
    <location>
        <begin position="168"/>
        <end position="199"/>
    </location>
</feature>
<comment type="subcellular location">
    <subcellularLocation>
        <location evidence="1">Cell membrane</location>
        <topology evidence="1">Multi-pass membrane protein</topology>
    </subcellularLocation>
</comment>